<keyword evidence="2" id="KW-1185">Reference proteome</keyword>
<accession>A0A5B7FBJ7</accession>
<evidence type="ECO:0000313" key="1">
    <source>
        <dbReference type="EMBL" id="MPC45040.1"/>
    </source>
</evidence>
<organism evidence="1 2">
    <name type="scientific">Portunus trituberculatus</name>
    <name type="common">Swimming crab</name>
    <name type="synonym">Neptunus trituberculatus</name>
    <dbReference type="NCBI Taxonomy" id="210409"/>
    <lineage>
        <taxon>Eukaryota</taxon>
        <taxon>Metazoa</taxon>
        <taxon>Ecdysozoa</taxon>
        <taxon>Arthropoda</taxon>
        <taxon>Crustacea</taxon>
        <taxon>Multicrustacea</taxon>
        <taxon>Malacostraca</taxon>
        <taxon>Eumalacostraca</taxon>
        <taxon>Eucarida</taxon>
        <taxon>Decapoda</taxon>
        <taxon>Pleocyemata</taxon>
        <taxon>Brachyura</taxon>
        <taxon>Eubrachyura</taxon>
        <taxon>Portunoidea</taxon>
        <taxon>Portunidae</taxon>
        <taxon>Portuninae</taxon>
        <taxon>Portunus</taxon>
    </lineage>
</organism>
<sequence length="72" mass="7595">MLYTASEGVAVVALHEYRAYLMAWQEKAGGSAGVSLCGLVQLLTTQIELNATVMHISANNVTLVTVGKFGVP</sequence>
<dbReference type="EMBL" id="VSRR010006543">
    <property type="protein sequence ID" value="MPC45040.1"/>
    <property type="molecule type" value="Genomic_DNA"/>
</dbReference>
<protein>
    <submittedName>
        <fullName evidence="1">Uncharacterized protein</fullName>
    </submittedName>
</protein>
<proteinExistence type="predicted"/>
<dbReference type="Proteomes" id="UP000324222">
    <property type="component" value="Unassembled WGS sequence"/>
</dbReference>
<evidence type="ECO:0000313" key="2">
    <source>
        <dbReference type="Proteomes" id="UP000324222"/>
    </source>
</evidence>
<name>A0A5B7FBJ7_PORTR</name>
<reference evidence="1 2" key="1">
    <citation type="submission" date="2019-05" db="EMBL/GenBank/DDBJ databases">
        <title>Another draft genome of Portunus trituberculatus and its Hox gene families provides insights of decapod evolution.</title>
        <authorList>
            <person name="Jeong J.-H."/>
            <person name="Song I."/>
            <person name="Kim S."/>
            <person name="Choi T."/>
            <person name="Kim D."/>
            <person name="Ryu S."/>
            <person name="Kim W."/>
        </authorList>
    </citation>
    <scope>NUCLEOTIDE SEQUENCE [LARGE SCALE GENOMIC DNA]</scope>
    <source>
        <tissue evidence="1">Muscle</tissue>
    </source>
</reference>
<dbReference type="AlphaFoldDB" id="A0A5B7FBJ7"/>
<dbReference type="OrthoDB" id="6380893at2759"/>
<comment type="caution">
    <text evidence="1">The sequence shown here is derived from an EMBL/GenBank/DDBJ whole genome shotgun (WGS) entry which is preliminary data.</text>
</comment>
<gene>
    <name evidence="1" type="ORF">E2C01_038723</name>
</gene>